<name>A0A5J6SNS2_9BACI</name>
<evidence type="ECO:0000259" key="3">
    <source>
        <dbReference type="Pfam" id="PF07687"/>
    </source>
</evidence>
<dbReference type="InterPro" id="IPR017439">
    <property type="entry name" value="Amidohydrolase"/>
</dbReference>
<feature type="binding site" evidence="2">
    <location>
        <position position="166"/>
    </location>
    <ligand>
        <name>Mn(2+)</name>
        <dbReference type="ChEBI" id="CHEBI:29035"/>
        <label>2</label>
    </ligand>
</feature>
<dbReference type="InterPro" id="IPR002933">
    <property type="entry name" value="Peptidase_M20"/>
</dbReference>
<evidence type="ECO:0000313" key="4">
    <source>
        <dbReference type="EMBL" id="QFF99636.1"/>
    </source>
</evidence>
<dbReference type="PIRSF" id="PIRSF005962">
    <property type="entry name" value="Pept_M20D_amidohydro"/>
    <property type="match status" value="1"/>
</dbReference>
<dbReference type="GO" id="GO:0046872">
    <property type="term" value="F:metal ion binding"/>
    <property type="evidence" value="ECO:0007669"/>
    <property type="project" value="UniProtKB-KW"/>
</dbReference>
<dbReference type="PANTHER" id="PTHR11014:SF63">
    <property type="entry name" value="METALLOPEPTIDASE, PUTATIVE (AFU_ORTHOLOGUE AFUA_6G09600)-RELATED"/>
    <property type="match status" value="1"/>
</dbReference>
<evidence type="ECO:0000313" key="5">
    <source>
        <dbReference type="Proteomes" id="UP000325517"/>
    </source>
</evidence>
<gene>
    <name evidence="4" type="ORF">PB01_12775</name>
</gene>
<dbReference type="Proteomes" id="UP000325517">
    <property type="component" value="Chromosome"/>
</dbReference>
<dbReference type="KEGG" id="psyo:PB01_12775"/>
<organism evidence="4 5">
    <name type="scientific">Psychrobacillus glaciei</name>
    <dbReference type="NCBI Taxonomy" id="2283160"/>
    <lineage>
        <taxon>Bacteria</taxon>
        <taxon>Bacillati</taxon>
        <taxon>Bacillota</taxon>
        <taxon>Bacilli</taxon>
        <taxon>Bacillales</taxon>
        <taxon>Bacillaceae</taxon>
        <taxon>Psychrobacillus</taxon>
    </lineage>
</organism>
<dbReference type="GO" id="GO:0050118">
    <property type="term" value="F:N-acetyldiaminopimelate deacetylase activity"/>
    <property type="evidence" value="ECO:0007669"/>
    <property type="project" value="UniProtKB-ARBA"/>
</dbReference>
<sequence length="392" mass="43433">MNLDEIEVLDFEKVKNDVVKWRRYFHQHPELSYEEINTSQFVYDTLKSFGSIEVTRPTKTSVMGRLIGSAPGKVLAMRGDMDALPITEATDLPFASENPGIMHACGHDGHTAMLLGAAKILVQRKDKIKGEVRFIFQHAEELFPGGAQEMVKAGVLDGVDKIIGLHLFTMIPTGKIVIPYGPFTANSDIFDIKIVGKGGHSSQPQETIDPIAIGAQVVNNIQHIIARNIDPLDQAVVSITEFNGGTAKNIIPDSIKIGGGVRSFNKEVRVNISKRIEEVVKGITAAHQATYEYEYEFGYASVFNNHEVTEEIEKLIEEKFDSNTIMETPPFMGGEDFSAFSQKVPGCFIGIGAAIDKEELNFPHHHPRFDIDERSLEIGLKLLIEAPFKLLN</sequence>
<dbReference type="InterPro" id="IPR011650">
    <property type="entry name" value="Peptidase_M20_dimer"/>
</dbReference>
<dbReference type="PANTHER" id="PTHR11014">
    <property type="entry name" value="PEPTIDASE M20 FAMILY MEMBER"/>
    <property type="match status" value="1"/>
</dbReference>
<dbReference type="Pfam" id="PF07687">
    <property type="entry name" value="M20_dimer"/>
    <property type="match status" value="1"/>
</dbReference>
<evidence type="ECO:0000256" key="2">
    <source>
        <dbReference type="PIRSR" id="PIRSR005962-1"/>
    </source>
</evidence>
<dbReference type="SUPFAM" id="SSF53187">
    <property type="entry name" value="Zn-dependent exopeptidases"/>
    <property type="match status" value="1"/>
</dbReference>
<keyword evidence="2" id="KW-0464">Manganese</keyword>
<dbReference type="RefSeq" id="WP_151700541.1">
    <property type="nucleotide sequence ID" value="NZ_CP031223.1"/>
</dbReference>
<dbReference type="SUPFAM" id="SSF55031">
    <property type="entry name" value="Bacterial exopeptidase dimerisation domain"/>
    <property type="match status" value="1"/>
</dbReference>
<keyword evidence="2" id="KW-0479">Metal-binding</keyword>
<feature type="binding site" evidence="2">
    <location>
        <position position="105"/>
    </location>
    <ligand>
        <name>Mn(2+)</name>
        <dbReference type="ChEBI" id="CHEBI:29035"/>
        <label>2</label>
    </ligand>
</feature>
<dbReference type="GO" id="GO:0019877">
    <property type="term" value="P:diaminopimelate biosynthetic process"/>
    <property type="evidence" value="ECO:0007669"/>
    <property type="project" value="UniProtKB-ARBA"/>
</dbReference>
<dbReference type="Gene3D" id="3.40.630.10">
    <property type="entry name" value="Zn peptidases"/>
    <property type="match status" value="1"/>
</dbReference>
<comment type="cofactor">
    <cofactor evidence="2">
        <name>Mn(2+)</name>
        <dbReference type="ChEBI" id="CHEBI:29035"/>
    </cofactor>
    <text evidence="2">The Mn(2+) ion enhances activity.</text>
</comment>
<reference evidence="4 5" key="1">
    <citation type="submission" date="2018-07" db="EMBL/GenBank/DDBJ databases">
        <title>Complete genome sequence of Psychrobacillus sp. PB01, isolated from iceberg, and comparative genome analysis of Psychrobacillus strains.</title>
        <authorList>
            <person name="Lee P.C."/>
        </authorList>
    </citation>
    <scope>NUCLEOTIDE SEQUENCE [LARGE SCALE GENOMIC DNA]</scope>
    <source>
        <strain evidence="4 5">PB01</strain>
    </source>
</reference>
<dbReference type="OrthoDB" id="9776731at2"/>
<dbReference type="EMBL" id="CP031223">
    <property type="protein sequence ID" value="QFF99636.1"/>
    <property type="molecule type" value="Genomic_DNA"/>
</dbReference>
<accession>A0A5J6SNS2</accession>
<dbReference type="NCBIfam" id="TIGR01891">
    <property type="entry name" value="amidohydrolases"/>
    <property type="match status" value="1"/>
</dbReference>
<dbReference type="InterPro" id="IPR036264">
    <property type="entry name" value="Bact_exopeptidase_dim_dom"/>
</dbReference>
<keyword evidence="5" id="KW-1185">Reference proteome</keyword>
<feature type="domain" description="Peptidase M20 dimerisation" evidence="3">
    <location>
        <begin position="190"/>
        <end position="282"/>
    </location>
</feature>
<dbReference type="FunFam" id="3.30.70.360:FF:000001">
    <property type="entry name" value="N-acetyldiaminopimelate deacetylase"/>
    <property type="match status" value="1"/>
</dbReference>
<feature type="binding site" evidence="2">
    <location>
        <position position="141"/>
    </location>
    <ligand>
        <name>Mn(2+)</name>
        <dbReference type="ChEBI" id="CHEBI:29035"/>
        <label>2</label>
    </ligand>
</feature>
<protein>
    <submittedName>
        <fullName evidence="4">Amidohydrolase</fullName>
    </submittedName>
</protein>
<evidence type="ECO:0000256" key="1">
    <source>
        <dbReference type="ARBA" id="ARBA00022801"/>
    </source>
</evidence>
<dbReference type="Pfam" id="PF01546">
    <property type="entry name" value="Peptidase_M20"/>
    <property type="match status" value="1"/>
</dbReference>
<keyword evidence="1 4" id="KW-0378">Hydrolase</keyword>
<proteinExistence type="predicted"/>
<dbReference type="Gene3D" id="3.30.70.360">
    <property type="match status" value="1"/>
</dbReference>
<feature type="binding site" evidence="2">
    <location>
        <position position="365"/>
    </location>
    <ligand>
        <name>Mn(2+)</name>
        <dbReference type="ChEBI" id="CHEBI:29035"/>
        <label>2</label>
    </ligand>
</feature>
<feature type="binding site" evidence="2">
    <location>
        <position position="107"/>
    </location>
    <ligand>
        <name>Mn(2+)</name>
        <dbReference type="ChEBI" id="CHEBI:29035"/>
        <label>2</label>
    </ligand>
</feature>
<dbReference type="AlphaFoldDB" id="A0A5J6SNS2"/>